<organism evidence="5 6">
    <name type="scientific">Gadus morhua</name>
    <name type="common">Atlantic cod</name>
    <dbReference type="NCBI Taxonomy" id="8049"/>
    <lineage>
        <taxon>Eukaryota</taxon>
        <taxon>Metazoa</taxon>
        <taxon>Chordata</taxon>
        <taxon>Craniata</taxon>
        <taxon>Vertebrata</taxon>
        <taxon>Euteleostomi</taxon>
        <taxon>Actinopterygii</taxon>
        <taxon>Neopterygii</taxon>
        <taxon>Teleostei</taxon>
        <taxon>Neoteleostei</taxon>
        <taxon>Acanthomorphata</taxon>
        <taxon>Zeiogadaria</taxon>
        <taxon>Gadariae</taxon>
        <taxon>Gadiformes</taxon>
        <taxon>Gadoidei</taxon>
        <taxon>Gadidae</taxon>
        <taxon>Gadus</taxon>
    </lineage>
</organism>
<dbReference type="PANTHER" id="PTHR15193">
    <property type="entry name" value="CD83 ANTIGEN"/>
    <property type="match status" value="1"/>
</dbReference>
<feature type="signal peptide" evidence="3">
    <location>
        <begin position="1"/>
        <end position="21"/>
    </location>
</feature>
<feature type="domain" description="Ig-like" evidence="4">
    <location>
        <begin position="33"/>
        <end position="127"/>
    </location>
</feature>
<dbReference type="OMA" id="GTTRWYK"/>
<dbReference type="InterPro" id="IPR013151">
    <property type="entry name" value="Immunoglobulin_dom"/>
</dbReference>
<accession>A0A8C4ZRX7</accession>
<proteinExistence type="predicted"/>
<name>A0A8C4ZRX7_GADMO</name>
<dbReference type="Gene3D" id="2.60.40.10">
    <property type="entry name" value="Immunoglobulins"/>
    <property type="match status" value="1"/>
</dbReference>
<dbReference type="Ensembl" id="ENSGMOT00000019851.2">
    <property type="protein sequence ID" value="ENSGMOP00000019381.2"/>
    <property type="gene ID" value="ENSGMOG00000017995.2"/>
</dbReference>
<dbReference type="Pfam" id="PF00047">
    <property type="entry name" value="ig"/>
    <property type="match status" value="1"/>
</dbReference>
<dbReference type="OrthoDB" id="9422899at2759"/>
<keyword evidence="1" id="KW-0393">Immunoglobulin domain</keyword>
<dbReference type="GeneTree" id="ENSGT00510000051337"/>
<dbReference type="PROSITE" id="PS50835">
    <property type="entry name" value="IG_LIKE"/>
    <property type="match status" value="1"/>
</dbReference>
<dbReference type="CTD" id="9308"/>
<dbReference type="Proteomes" id="UP000694546">
    <property type="component" value="Chromosome 11"/>
</dbReference>
<gene>
    <name evidence="5" type="primary">cd83</name>
</gene>
<sequence>MAVRMVNQSLVLLVAFCTCTAVSLDSERRCENGGDCVLTCTAVNKPGVQYKDLRWSKETPEGLDDLLIRALPNGTTRYIGLRREVQLLEDRWDILLPNVSFGDSGTYLCRLADPVGEQSPVGRLNLAVTGGPDGPPRLQVLVFVVLATVMLVGALLLFTYSYGRLKDLLRERSKVIIKRVSLGAHLHPLDLNELKSIQTLGPKWSNGSKTKHLNI</sequence>
<keyword evidence="2" id="KW-0472">Membrane</keyword>
<reference evidence="5" key="2">
    <citation type="submission" date="2025-09" db="UniProtKB">
        <authorList>
            <consortium name="Ensembl"/>
        </authorList>
    </citation>
    <scope>IDENTIFICATION</scope>
</reference>
<protein>
    <recommendedName>
        <fullName evidence="4">Ig-like domain-containing protein</fullName>
    </recommendedName>
</protein>
<keyword evidence="3" id="KW-0732">Signal</keyword>
<dbReference type="SUPFAM" id="SSF48726">
    <property type="entry name" value="Immunoglobulin"/>
    <property type="match status" value="1"/>
</dbReference>
<evidence type="ECO:0000256" key="1">
    <source>
        <dbReference type="ARBA" id="ARBA00023319"/>
    </source>
</evidence>
<dbReference type="GeneID" id="115554076"/>
<keyword evidence="6" id="KW-1185">Reference proteome</keyword>
<dbReference type="AlphaFoldDB" id="A0A8C4ZRX7"/>
<dbReference type="InterPro" id="IPR013783">
    <property type="entry name" value="Ig-like_fold"/>
</dbReference>
<dbReference type="RefSeq" id="XP_030226548.1">
    <property type="nucleotide sequence ID" value="XM_030370688.1"/>
</dbReference>
<dbReference type="KEGG" id="gmh:115554076"/>
<evidence type="ECO:0000313" key="6">
    <source>
        <dbReference type="Proteomes" id="UP000694546"/>
    </source>
</evidence>
<feature type="transmembrane region" description="Helical" evidence="2">
    <location>
        <begin position="140"/>
        <end position="162"/>
    </location>
</feature>
<evidence type="ECO:0000259" key="4">
    <source>
        <dbReference type="PROSITE" id="PS50835"/>
    </source>
</evidence>
<dbReference type="InterPro" id="IPR007110">
    <property type="entry name" value="Ig-like_dom"/>
</dbReference>
<reference evidence="5" key="1">
    <citation type="submission" date="2025-08" db="UniProtKB">
        <authorList>
            <consortium name="Ensembl"/>
        </authorList>
    </citation>
    <scope>IDENTIFICATION</scope>
</reference>
<evidence type="ECO:0000256" key="2">
    <source>
        <dbReference type="SAM" id="Phobius"/>
    </source>
</evidence>
<dbReference type="InterPro" id="IPR036179">
    <property type="entry name" value="Ig-like_dom_sf"/>
</dbReference>
<keyword evidence="2" id="KW-1133">Transmembrane helix</keyword>
<keyword evidence="2" id="KW-0812">Transmembrane</keyword>
<evidence type="ECO:0000256" key="3">
    <source>
        <dbReference type="SAM" id="SignalP"/>
    </source>
</evidence>
<evidence type="ECO:0000313" key="5">
    <source>
        <dbReference type="Ensembl" id="ENSGMOP00000019381.2"/>
    </source>
</evidence>
<dbReference type="PANTHER" id="PTHR15193:SF1">
    <property type="entry name" value="CD83 ANTIGEN"/>
    <property type="match status" value="1"/>
</dbReference>
<feature type="chain" id="PRO_5034343344" description="Ig-like domain-containing protein" evidence="3">
    <location>
        <begin position="22"/>
        <end position="215"/>
    </location>
</feature>